<name>A1WXJ7_HALHL</name>
<reference evidence="3" key="1">
    <citation type="submission" date="2006-12" db="EMBL/GenBank/DDBJ databases">
        <title>Complete sequence of Halorhodospira halophila SL1.</title>
        <authorList>
            <consortium name="US DOE Joint Genome Institute"/>
            <person name="Copeland A."/>
            <person name="Lucas S."/>
            <person name="Lapidus A."/>
            <person name="Barry K."/>
            <person name="Detter J.C."/>
            <person name="Glavina del Rio T."/>
            <person name="Hammon N."/>
            <person name="Israni S."/>
            <person name="Dalin E."/>
            <person name="Tice H."/>
            <person name="Pitluck S."/>
            <person name="Saunders E."/>
            <person name="Brettin T."/>
            <person name="Bruce D."/>
            <person name="Han C."/>
            <person name="Tapia R."/>
            <person name="Schmutz J."/>
            <person name="Larimer F."/>
            <person name="Land M."/>
            <person name="Hauser L."/>
            <person name="Kyrpides N."/>
            <person name="Mikhailova N."/>
            <person name="Hoff W."/>
            <person name="Richardson P."/>
        </authorList>
    </citation>
    <scope>NUCLEOTIDE SEQUENCE [LARGE SCALE GENOMIC DNA]</scope>
    <source>
        <strain evidence="3">DSM 244 / SL1</strain>
    </source>
</reference>
<dbReference type="Pfam" id="PF13460">
    <property type="entry name" value="NAD_binding_10"/>
    <property type="match status" value="1"/>
</dbReference>
<dbReference type="PANTHER" id="PTHR48079">
    <property type="entry name" value="PROTEIN YEEZ"/>
    <property type="match status" value="1"/>
</dbReference>
<dbReference type="GO" id="GO:0005737">
    <property type="term" value="C:cytoplasm"/>
    <property type="evidence" value="ECO:0007669"/>
    <property type="project" value="TreeGrafter"/>
</dbReference>
<dbReference type="HOGENOM" id="CLU_007383_6_11_6"/>
<dbReference type="InterPro" id="IPR036291">
    <property type="entry name" value="NAD(P)-bd_dom_sf"/>
</dbReference>
<dbReference type="PANTHER" id="PTHR48079:SF6">
    <property type="entry name" value="NAD(P)-BINDING DOMAIN-CONTAINING PROTEIN-RELATED"/>
    <property type="match status" value="1"/>
</dbReference>
<dbReference type="GO" id="GO:0016853">
    <property type="term" value="F:isomerase activity"/>
    <property type="evidence" value="ECO:0007669"/>
    <property type="project" value="UniProtKB-KW"/>
</dbReference>
<dbReference type="OrthoDB" id="9774199at2"/>
<dbReference type="AlphaFoldDB" id="A1WXJ7"/>
<reference evidence="2 3" key="2">
    <citation type="journal article" date="2013" name="Stand. Genomic Sci.">
        <title>Complete genome sequence of Halorhodospira halophila SL1.</title>
        <authorList>
            <person name="Challacombe J.F."/>
            <person name="Majid S."/>
            <person name="Deole R."/>
            <person name="Brettin T.S."/>
            <person name="Bruce D."/>
            <person name="Delano S.F."/>
            <person name="Detter J.C."/>
            <person name="Gleasner C.D."/>
            <person name="Han C.S."/>
            <person name="Misra M."/>
            <person name="Reitenga K.G."/>
            <person name="Mikhailova N."/>
            <person name="Woyke T."/>
            <person name="Pitluck S."/>
            <person name="Nolan M."/>
            <person name="Land M.L."/>
            <person name="Saunders E."/>
            <person name="Tapia R."/>
            <person name="Lapidus A."/>
            <person name="Ivanova N."/>
            <person name="Hoff W.D."/>
        </authorList>
    </citation>
    <scope>NUCLEOTIDE SEQUENCE [LARGE SCALE GENOMIC DNA]</scope>
    <source>
        <strain evidence="3">DSM 244 / SL1</strain>
    </source>
</reference>
<keyword evidence="2" id="KW-0413">Isomerase</keyword>
<dbReference type="Pfam" id="PF11066">
    <property type="entry name" value="DUF2867"/>
    <property type="match status" value="1"/>
</dbReference>
<dbReference type="STRING" id="349124.Hhal_1645"/>
<dbReference type="EMBL" id="CP000544">
    <property type="protein sequence ID" value="ABM62409.1"/>
    <property type="molecule type" value="Genomic_DNA"/>
</dbReference>
<dbReference type="KEGG" id="hha:Hhal_1645"/>
<dbReference type="CDD" id="cd07812">
    <property type="entry name" value="SRPBCC"/>
    <property type="match status" value="1"/>
</dbReference>
<dbReference type="SUPFAM" id="SSF55961">
    <property type="entry name" value="Bet v1-like"/>
    <property type="match status" value="1"/>
</dbReference>
<dbReference type="RefSeq" id="WP_011814431.1">
    <property type="nucleotide sequence ID" value="NC_008789.1"/>
</dbReference>
<accession>A1WXJ7</accession>
<dbReference type="GO" id="GO:0004029">
    <property type="term" value="F:aldehyde dehydrogenase (NAD+) activity"/>
    <property type="evidence" value="ECO:0007669"/>
    <property type="project" value="TreeGrafter"/>
</dbReference>
<dbReference type="Gene3D" id="3.40.50.720">
    <property type="entry name" value="NAD(P)-binding Rossmann-like Domain"/>
    <property type="match status" value="1"/>
</dbReference>
<dbReference type="InterPro" id="IPR023393">
    <property type="entry name" value="START-like_dom_sf"/>
</dbReference>
<organism evidence="2 3">
    <name type="scientific">Halorhodospira halophila (strain DSM 244 / SL1)</name>
    <name type="common">Ectothiorhodospira halophila (strain DSM 244 / SL1)</name>
    <dbReference type="NCBI Taxonomy" id="349124"/>
    <lineage>
        <taxon>Bacteria</taxon>
        <taxon>Pseudomonadati</taxon>
        <taxon>Pseudomonadota</taxon>
        <taxon>Gammaproteobacteria</taxon>
        <taxon>Chromatiales</taxon>
        <taxon>Ectothiorhodospiraceae</taxon>
        <taxon>Halorhodospira</taxon>
    </lineage>
</organism>
<dbReference type="Proteomes" id="UP000000647">
    <property type="component" value="Chromosome"/>
</dbReference>
<evidence type="ECO:0000313" key="2">
    <source>
        <dbReference type="EMBL" id="ABM62409.1"/>
    </source>
</evidence>
<proteinExistence type="predicted"/>
<evidence type="ECO:0000259" key="1">
    <source>
        <dbReference type="Pfam" id="PF13460"/>
    </source>
</evidence>
<sequence length="504" mass="55073">MMDQDHPNPDAAASESPLFAVFGASGYIGSHLVPELLGAGCRVRAVARNREVLEARGWEGAELAAADALKPETLVPALRGADVAYYLVHSMGAGKTFGTLDVEAARNFAAAAAEAGVRRIVYLGGLVPESARSAHILSRRQTGDTLREGSVPVTELRAGIIVGPGSAAFEIMRDLVLHLPVMVTPRWVFAESPPIALQDLLEYLRRAPQCGETAGAIFDVAGPEHLTYAQMMRILAEEAGRRPPTVIPVPLLTPKLSSYWLRLVTAVPTPIARALIEGLREDYRADDSQIRHLVPQQLRDFRSAVQDVFRAEREQTVAARWTEGAFMFRNYRIDYSYYAKKAQGSAITTADPQTVWPVVTAIGGDSRYYYANALWKIRETLDWMVGGPGRNYGRRHPTELRVGDVVDSWRVIGLEPERRLTLWFGMRAPGSGVLEIELTPQAEGGTKITVANHWHPAGVWGLLYWYALAPAHSLIFSGLARSIARRAEASSTASGSRSAAPDSD</sequence>
<dbReference type="InterPro" id="IPR051783">
    <property type="entry name" value="NAD(P)-dependent_oxidoreduct"/>
</dbReference>
<protein>
    <submittedName>
        <fullName evidence="2">3-beta hydroxysteroid dehydrogenase/isomerase</fullName>
    </submittedName>
</protein>
<dbReference type="Gene3D" id="3.30.530.20">
    <property type="match status" value="1"/>
</dbReference>
<dbReference type="InterPro" id="IPR021295">
    <property type="entry name" value="DUF2867"/>
</dbReference>
<evidence type="ECO:0000313" key="3">
    <source>
        <dbReference type="Proteomes" id="UP000000647"/>
    </source>
</evidence>
<feature type="domain" description="NAD(P)-binding" evidence="1">
    <location>
        <begin position="23"/>
        <end position="126"/>
    </location>
</feature>
<dbReference type="SUPFAM" id="SSF51735">
    <property type="entry name" value="NAD(P)-binding Rossmann-fold domains"/>
    <property type="match status" value="1"/>
</dbReference>
<dbReference type="InterPro" id="IPR016040">
    <property type="entry name" value="NAD(P)-bd_dom"/>
</dbReference>
<keyword evidence="3" id="KW-1185">Reference proteome</keyword>
<dbReference type="eggNOG" id="COG0702">
    <property type="taxonomic scope" value="Bacteria"/>
</dbReference>
<gene>
    <name evidence="2" type="ordered locus">Hhal_1645</name>
</gene>